<dbReference type="EMBL" id="CAJHJT010000056">
    <property type="protein sequence ID" value="CAD7014140.1"/>
    <property type="molecule type" value="Genomic_DNA"/>
</dbReference>
<gene>
    <name evidence="2" type="ORF">CCAP1982_LOCUS22146</name>
</gene>
<proteinExistence type="predicted"/>
<accession>A0A811VFR3</accession>
<comment type="caution">
    <text evidence="2">The sequence shown here is derived from an EMBL/GenBank/DDBJ whole genome shotgun (WGS) entry which is preliminary data.</text>
</comment>
<dbReference type="AlphaFoldDB" id="A0A811VFR3"/>
<evidence type="ECO:0000313" key="3">
    <source>
        <dbReference type="Proteomes" id="UP000606786"/>
    </source>
</evidence>
<sequence>MRQSAATPSASLQTFYHQPPVTETTLLRVAAGNQKNPSRRTVKVGAATSGS</sequence>
<name>A0A811VFR3_CERCA</name>
<reference evidence="2" key="1">
    <citation type="submission" date="2020-11" db="EMBL/GenBank/DDBJ databases">
        <authorList>
            <person name="Whitehead M."/>
        </authorList>
    </citation>
    <scope>NUCLEOTIDE SEQUENCE</scope>
    <source>
        <strain evidence="2">EGII</strain>
    </source>
</reference>
<protein>
    <submittedName>
        <fullName evidence="2">(Mediterranean fruit fly) hypothetical protein</fullName>
    </submittedName>
</protein>
<keyword evidence="3" id="KW-1185">Reference proteome</keyword>
<feature type="region of interest" description="Disordered" evidence="1">
    <location>
        <begin position="29"/>
        <end position="51"/>
    </location>
</feature>
<evidence type="ECO:0000256" key="1">
    <source>
        <dbReference type="SAM" id="MobiDB-lite"/>
    </source>
</evidence>
<evidence type="ECO:0000313" key="2">
    <source>
        <dbReference type="EMBL" id="CAD7014140.1"/>
    </source>
</evidence>
<dbReference type="Proteomes" id="UP000606786">
    <property type="component" value="Unassembled WGS sequence"/>
</dbReference>
<organism evidence="2 3">
    <name type="scientific">Ceratitis capitata</name>
    <name type="common">Mediterranean fruit fly</name>
    <name type="synonym">Tephritis capitata</name>
    <dbReference type="NCBI Taxonomy" id="7213"/>
    <lineage>
        <taxon>Eukaryota</taxon>
        <taxon>Metazoa</taxon>
        <taxon>Ecdysozoa</taxon>
        <taxon>Arthropoda</taxon>
        <taxon>Hexapoda</taxon>
        <taxon>Insecta</taxon>
        <taxon>Pterygota</taxon>
        <taxon>Neoptera</taxon>
        <taxon>Endopterygota</taxon>
        <taxon>Diptera</taxon>
        <taxon>Brachycera</taxon>
        <taxon>Muscomorpha</taxon>
        <taxon>Tephritoidea</taxon>
        <taxon>Tephritidae</taxon>
        <taxon>Ceratitis</taxon>
        <taxon>Ceratitis</taxon>
    </lineage>
</organism>